<comment type="caution">
    <text evidence="1">The sequence shown here is derived from an EMBL/GenBank/DDBJ whole genome shotgun (WGS) entry which is preliminary data.</text>
</comment>
<evidence type="ECO:0000313" key="1">
    <source>
        <dbReference type="EMBL" id="TQV89125.1"/>
    </source>
</evidence>
<sequence>MCSLVGIGSQQARLAVYIANRPPLPEFTGLNDFRPMVSGEIKCIADLTGNHWRKIFNCYAKLSFLLDSNNYSSWQELRDNQLLQSNGNEQLLFSPPDINESRIIKIICGRTYFKDLNLNISVDWVDSYFGLNFESKLIVTPYFDYRQLTNQRIEQLVDYIKMG</sequence>
<dbReference type="AlphaFoldDB" id="A0A545UI32"/>
<reference evidence="1 2" key="1">
    <citation type="submission" date="2019-07" db="EMBL/GenBank/DDBJ databases">
        <title>Draft genome for Aliikangiella sp. M105.</title>
        <authorList>
            <person name="Wang G."/>
        </authorList>
    </citation>
    <scope>NUCLEOTIDE SEQUENCE [LARGE SCALE GENOMIC DNA]</scope>
    <source>
        <strain evidence="1 2">M105</strain>
    </source>
</reference>
<dbReference type="Pfam" id="PF22098">
    <property type="entry name" value="DUF6942"/>
    <property type="match status" value="1"/>
</dbReference>
<evidence type="ECO:0000313" key="2">
    <source>
        <dbReference type="Proteomes" id="UP000315439"/>
    </source>
</evidence>
<keyword evidence="2" id="KW-1185">Reference proteome</keyword>
<organism evidence="1 2">
    <name type="scientific">Aliikangiella coralliicola</name>
    <dbReference type="NCBI Taxonomy" id="2592383"/>
    <lineage>
        <taxon>Bacteria</taxon>
        <taxon>Pseudomonadati</taxon>
        <taxon>Pseudomonadota</taxon>
        <taxon>Gammaproteobacteria</taxon>
        <taxon>Oceanospirillales</taxon>
        <taxon>Pleioneaceae</taxon>
        <taxon>Aliikangiella</taxon>
    </lineage>
</organism>
<dbReference type="EMBL" id="VIKS01000002">
    <property type="protein sequence ID" value="TQV89125.1"/>
    <property type="molecule type" value="Genomic_DNA"/>
</dbReference>
<accession>A0A545UI32</accession>
<dbReference type="InterPro" id="IPR054222">
    <property type="entry name" value="DUF6942"/>
</dbReference>
<gene>
    <name evidence="1" type="ORF">FLL46_03080</name>
</gene>
<dbReference type="RefSeq" id="WP_142891975.1">
    <property type="nucleotide sequence ID" value="NZ_ML660161.1"/>
</dbReference>
<protein>
    <submittedName>
        <fullName evidence="1">Uncharacterized protein</fullName>
    </submittedName>
</protein>
<name>A0A545UI32_9GAMM</name>
<dbReference type="OrthoDB" id="6077837at2"/>
<proteinExistence type="predicted"/>
<dbReference type="Proteomes" id="UP000315439">
    <property type="component" value="Unassembled WGS sequence"/>
</dbReference>